<gene>
    <name evidence="4" type="ORF">FWILDA_LOCUS13772</name>
</gene>
<comment type="caution">
    <text evidence="4">The sequence shown here is derived from an EMBL/GenBank/DDBJ whole genome shotgun (WGS) entry which is preliminary data.</text>
</comment>
<keyword evidence="1" id="KW-0862">Zinc</keyword>
<keyword evidence="5" id="KW-1185">Reference proteome</keyword>
<keyword evidence="1" id="KW-0479">Metal-binding</keyword>
<feature type="compositionally biased region" description="Polar residues" evidence="2">
    <location>
        <begin position="43"/>
        <end position="75"/>
    </location>
</feature>
<proteinExistence type="predicted"/>
<dbReference type="Gene3D" id="4.10.1000.10">
    <property type="entry name" value="Zinc finger, CCCH-type"/>
    <property type="match status" value="1"/>
</dbReference>
<protein>
    <submittedName>
        <fullName evidence="4">543_t:CDS:1</fullName>
    </submittedName>
</protein>
<dbReference type="AlphaFoldDB" id="A0A9W4T1Z0"/>
<evidence type="ECO:0000313" key="5">
    <source>
        <dbReference type="Proteomes" id="UP001153678"/>
    </source>
</evidence>
<reference evidence="4" key="1">
    <citation type="submission" date="2022-08" db="EMBL/GenBank/DDBJ databases">
        <authorList>
            <person name="Kallberg Y."/>
            <person name="Tangrot J."/>
            <person name="Rosling A."/>
        </authorList>
    </citation>
    <scope>NUCLEOTIDE SEQUENCE</scope>
    <source>
        <strain evidence="4">Wild A</strain>
    </source>
</reference>
<dbReference type="Proteomes" id="UP001153678">
    <property type="component" value="Unassembled WGS sequence"/>
</dbReference>
<dbReference type="OrthoDB" id="20729at2759"/>
<feature type="zinc finger region" description="C3H1-type" evidence="1">
    <location>
        <begin position="13"/>
        <end position="39"/>
    </location>
</feature>
<evidence type="ECO:0000256" key="2">
    <source>
        <dbReference type="SAM" id="MobiDB-lite"/>
    </source>
</evidence>
<dbReference type="EMBL" id="CAMKVN010005425">
    <property type="protein sequence ID" value="CAI2188821.1"/>
    <property type="molecule type" value="Genomic_DNA"/>
</dbReference>
<dbReference type="SMART" id="SM00356">
    <property type="entry name" value="ZnF_C3H1"/>
    <property type="match status" value="1"/>
</dbReference>
<evidence type="ECO:0000256" key="1">
    <source>
        <dbReference type="PROSITE-ProRule" id="PRU00723"/>
    </source>
</evidence>
<accession>A0A9W4T1Z0</accession>
<evidence type="ECO:0000313" key="4">
    <source>
        <dbReference type="EMBL" id="CAI2188821.1"/>
    </source>
</evidence>
<evidence type="ECO:0000259" key="3">
    <source>
        <dbReference type="PROSITE" id="PS50103"/>
    </source>
</evidence>
<keyword evidence="1" id="KW-0863">Zinc-finger</keyword>
<organism evidence="4 5">
    <name type="scientific">Funneliformis geosporum</name>
    <dbReference type="NCBI Taxonomy" id="1117311"/>
    <lineage>
        <taxon>Eukaryota</taxon>
        <taxon>Fungi</taxon>
        <taxon>Fungi incertae sedis</taxon>
        <taxon>Mucoromycota</taxon>
        <taxon>Glomeromycotina</taxon>
        <taxon>Glomeromycetes</taxon>
        <taxon>Glomerales</taxon>
        <taxon>Glomeraceae</taxon>
        <taxon>Funneliformis</taxon>
    </lineage>
</organism>
<feature type="region of interest" description="Disordered" evidence="2">
    <location>
        <begin position="40"/>
        <end position="75"/>
    </location>
</feature>
<feature type="domain" description="C3H1-type" evidence="3">
    <location>
        <begin position="13"/>
        <end position="39"/>
    </location>
</feature>
<dbReference type="PROSITE" id="PS50103">
    <property type="entry name" value="ZF_C3H1"/>
    <property type="match status" value="1"/>
</dbReference>
<dbReference type="GO" id="GO:0008270">
    <property type="term" value="F:zinc ion binding"/>
    <property type="evidence" value="ECO:0007669"/>
    <property type="project" value="UniProtKB-KW"/>
</dbReference>
<name>A0A9W4T1Z0_9GLOM</name>
<dbReference type="InterPro" id="IPR000571">
    <property type="entry name" value="Znf_CCCH"/>
</dbReference>
<sequence>MSYYRDKSSNAHLSHPNCRNFSNGNCNRGTSCHFLHKEEDNNSHSNNGGSTRYNHSNAESSSSTLQRPNSNSNRHSAPSVCRFFLENRWLYGDSCWNKLEKPDNVTKEVNSTSADSQKNDLKNQKNKQKAKEEYICGICLETPKVFGLFGLLLLMSPRRVPHAELILHLLSVQVILLKQELKRIKYFQDVNVKDSRLIN</sequence>
<dbReference type="Pfam" id="PF00642">
    <property type="entry name" value="zf-CCCH"/>
    <property type="match status" value="1"/>
</dbReference>